<dbReference type="SUPFAM" id="SSF48371">
    <property type="entry name" value="ARM repeat"/>
    <property type="match status" value="2"/>
</dbReference>
<dbReference type="EMBL" id="LN890573">
    <property type="protein sequence ID" value="CUS22813.1"/>
    <property type="molecule type" value="Genomic_DNA"/>
</dbReference>
<dbReference type="InterPro" id="IPR032817">
    <property type="entry name" value="Mon2_C"/>
</dbReference>
<keyword evidence="7" id="KW-1185">Reference proteome</keyword>
<dbReference type="Pfam" id="PF16213">
    <property type="entry name" value="DCB"/>
    <property type="match status" value="1"/>
</dbReference>
<feature type="domain" description="Mon2/Sec7/BIG1-like HUS" evidence="3">
    <location>
        <begin position="200"/>
        <end position="359"/>
    </location>
</feature>
<dbReference type="GO" id="GO:0015031">
    <property type="term" value="P:protein transport"/>
    <property type="evidence" value="ECO:0007669"/>
    <property type="project" value="UniProtKB-KW"/>
</dbReference>
<dbReference type="Pfam" id="PF12783">
    <property type="entry name" value="Sec7-like_HUS"/>
    <property type="match status" value="1"/>
</dbReference>
<dbReference type="InterPro" id="IPR032629">
    <property type="entry name" value="DCB_dom"/>
</dbReference>
<gene>
    <name evidence="6" type="ORF">LAQU0_S07e00672g</name>
</gene>
<evidence type="ECO:0000259" key="3">
    <source>
        <dbReference type="Pfam" id="PF12783"/>
    </source>
</evidence>
<dbReference type="GO" id="GO:0005794">
    <property type="term" value="C:Golgi apparatus"/>
    <property type="evidence" value="ECO:0007669"/>
    <property type="project" value="UniProtKB-ARBA"/>
</dbReference>
<dbReference type="InterPro" id="IPR016024">
    <property type="entry name" value="ARM-type_fold"/>
</dbReference>
<keyword evidence="1" id="KW-0813">Transport</keyword>
<feature type="domain" description="Mon2/Sec7/BIG1-like dimerisation and cyclophilin-binding" evidence="5">
    <location>
        <begin position="7"/>
        <end position="178"/>
    </location>
</feature>
<dbReference type="Proteomes" id="UP000236544">
    <property type="component" value="Unassembled WGS sequence"/>
</dbReference>
<evidence type="ECO:0000313" key="7">
    <source>
        <dbReference type="Proteomes" id="UP000236544"/>
    </source>
</evidence>
<evidence type="ECO:0000256" key="1">
    <source>
        <dbReference type="ARBA" id="ARBA00022448"/>
    </source>
</evidence>
<evidence type="ECO:0000259" key="5">
    <source>
        <dbReference type="Pfam" id="PF16213"/>
    </source>
</evidence>
<sequence length="1614" mass="182575">MSTKISFRKFSDELFTELHALSAESKRRSSEVRHASEKSIEILKTVHGFEDLPRHPDFVTPFVLSCASKNAKLTSVSVQCLQKMSLVNCIPDDRIEDVLDAFIDSTHLAAEIQLKVLQIIPLFFKTYSQVITGKLCSKLLLCCSSLIQVPNKAPVVFGTASATLQQLISDILERATIDQESRASRVAVNNTDFIEVGSFRHDANRLFNDLCNLKNGSYNPKNCILNVESIPEDYGLEVLESVLRNHKRLFATCPDLQFVLRTRAVPLLLRSISSSKSFPIVVRSARCLALLIQEEFLAILELELEIILFLLINILSNEIESPIWKKIISLELFQLVCKNFALVLGIFNSYDVHPDRKQILKSLLGTFKGLLSQKDYHEYLKVLRVLTRGDTPIVSQEYSVAKIPFIDLLDKASAPLVDQTYVVYLVLAVTNSISDGMGSQAVSVYQKQAKEEEVKSLKLMYNELFDDLFFIHKTFLYASTLDTPLFHSVVRAFQKLSHSAGVLEFEDKLNKCLRLFGIATVESCHAMVEAPEDTESDRSPTTASTVINTISESIIGNSSNAKGGFEANLQHSRAIHQRTISVFRALMSLSLSLGSSFSSNNWKEVLKTWQWMSYYLEGPSRDSDRSPHGFKTVQNPRASSSDISAAKSSIIKLYESTQHYSSFSFNVMISSVIQQSRECAKLTASSYTPEGHSSMDGGKVLNTCIFNRDFFIAQLGELSQINIWRLVNENKWRASWDLVISYLVEVATSREIVNEKLRLGAVDVFNNIISRAAVVSSNPEVHQKTDTEAAQGRLLTALMQMINSIMCLKRTRDDVRNGAVETECDILFQVLRTLKGLLDIFGDSLQGAWDVVFKIINCPFVIISESSVTELPNHEEDSSILETIDSKHNGVIKLSFEVFKLIFDDFLQTLPLDVVKDVIDTLLNFVRQDRDLNISFSSISQFWLIGDYLRTCVSKVPSEFTDSQKSTFANSVEDGHLVSMISDQKTEPCSLYYGLWLYLLKKLVECTNDERIEVKNGAIQTFFRIIDSHSSSFPPWELIVHEIIKPFLQQRSNFEEYLESGEYVNITLKGLIHMFALYLAKFSHISDFTEAWSLLVRYMADLVILPSFEISFIVLSNLRELLEAVLKIEEVPNRITNELYQLWCGYNVIYADPANPSELKRKTNYDCVEELLLCYPLLHQLMRGHNLLDPGKVENILSILNSAARYPLLPEFSSDNQKPSTLQSAVLECIRTFELGQQLDFELLILDQISTIMALPFDTRARIQMKLGPKLSSSSRKRIPSFEAMSYEVCNCFSQRLSSITVLNQSFVSSKRLLKILKSLSIPVINKSLIKGDRSNSAVLWTLSSRCFYSLAEKILDVFHSEEAGHVPEGMKDAFFDMFIEVAVVPLKRLDSNTDLLTEQDDVEEFKHFREKLLQQLNLESLKGKHLKKFVSSVWSASFFHEVDDIEDEIIKSSESLEEVAQKLAAFPFDEVLESTRGQKHLSKYKTAALCIQDLANYMMFEGSGFEKLRTVCMPFLVARYAFSLRRYISDAMLLNRAPIAKDKSMEVALVLGGLRKVLGYISKAKGEMACDKTIRDLQVLYPLILRAIPVSQKVSGLETIVQEVSLDFTKLLH</sequence>
<protein>
    <submittedName>
        <fullName evidence="6">LAQU0S07e00672g1_1</fullName>
    </submittedName>
</protein>
<accession>A0A0P1L118</accession>
<dbReference type="Pfam" id="PF16206">
    <property type="entry name" value="Mon2_C"/>
    <property type="match status" value="1"/>
</dbReference>
<organism evidence="6 7">
    <name type="scientific">Lachancea quebecensis</name>
    <dbReference type="NCBI Taxonomy" id="1654605"/>
    <lineage>
        <taxon>Eukaryota</taxon>
        <taxon>Fungi</taxon>
        <taxon>Dikarya</taxon>
        <taxon>Ascomycota</taxon>
        <taxon>Saccharomycotina</taxon>
        <taxon>Saccharomycetes</taxon>
        <taxon>Saccharomycetales</taxon>
        <taxon>Saccharomycetaceae</taxon>
        <taxon>Lachancea</taxon>
    </lineage>
</organism>
<reference evidence="7" key="1">
    <citation type="submission" date="2015-10" db="EMBL/GenBank/DDBJ databases">
        <authorList>
            <person name="Devillers H."/>
        </authorList>
    </citation>
    <scope>NUCLEOTIDE SEQUENCE [LARGE SCALE GENOMIC DNA]</scope>
</reference>
<dbReference type="OrthoDB" id="294853at2759"/>
<proteinExistence type="predicted"/>
<dbReference type="InterPro" id="IPR032691">
    <property type="entry name" value="Mon2/Sec7/BIG1-like_HUS"/>
</dbReference>
<feature type="domain" description="Mon2 C-terminal" evidence="4">
    <location>
        <begin position="905"/>
        <end position="1050"/>
    </location>
</feature>
<keyword evidence="2" id="KW-0653">Protein transport</keyword>
<evidence type="ECO:0000256" key="2">
    <source>
        <dbReference type="ARBA" id="ARBA00022927"/>
    </source>
</evidence>
<name>A0A0P1L118_9SACH</name>
<evidence type="ECO:0000259" key="4">
    <source>
        <dbReference type="Pfam" id="PF16206"/>
    </source>
</evidence>
<evidence type="ECO:0000313" key="6">
    <source>
        <dbReference type="EMBL" id="CUS22813.1"/>
    </source>
</evidence>